<keyword evidence="1" id="KW-0472">Membrane</keyword>
<dbReference type="SUPFAM" id="SSF75169">
    <property type="entry name" value="DsrEFH-like"/>
    <property type="match status" value="1"/>
</dbReference>
<dbReference type="AlphaFoldDB" id="A0A1I7GVX8"/>
<keyword evidence="1" id="KW-0812">Transmembrane</keyword>
<dbReference type="InterPro" id="IPR027396">
    <property type="entry name" value="DsrEFH-like"/>
</dbReference>
<organism evidence="2 3">
    <name type="scientific">Nitrosospira multiformis</name>
    <dbReference type="NCBI Taxonomy" id="1231"/>
    <lineage>
        <taxon>Bacteria</taxon>
        <taxon>Pseudomonadati</taxon>
        <taxon>Pseudomonadota</taxon>
        <taxon>Betaproteobacteria</taxon>
        <taxon>Nitrosomonadales</taxon>
        <taxon>Nitrosomonadaceae</taxon>
        <taxon>Nitrosospira</taxon>
    </lineage>
</organism>
<dbReference type="PANTHER" id="PTHR37691:SF1">
    <property type="entry name" value="BLR3518 PROTEIN"/>
    <property type="match status" value="1"/>
</dbReference>
<dbReference type="Gene3D" id="3.40.1260.10">
    <property type="entry name" value="DsrEFH-like"/>
    <property type="match status" value="1"/>
</dbReference>
<sequence>MIDYTNIFRAAIGPLIALLLTLLSYRLMNRTQEAKMKRNLRLACYRLSLCFLLTVAGAVSAAEPEPEWQYPAIREYGKVLPLPDSALQPDPHREARIVVNVTKPIASAEEVNPGLDRVARLVNLFALSKVPREKMKIVAVMHGGATAASLDNSHYREKYQRDNPNIKLIEALKRAGVLVYVCGQALAHNGFSQSWVNHDVTVALSAMMVLAHYQSEGYALVE</sequence>
<dbReference type="Pfam" id="PF02635">
    <property type="entry name" value="DsrE"/>
    <property type="match status" value="1"/>
</dbReference>
<accession>A0A1I7GVX8</accession>
<gene>
    <name evidence="2" type="ORF">SAMN05216417_10621</name>
</gene>
<feature type="transmembrane region" description="Helical" evidence="1">
    <location>
        <begin position="40"/>
        <end position="62"/>
    </location>
</feature>
<name>A0A1I7GVX8_9PROT</name>
<keyword evidence="1" id="KW-1133">Transmembrane helix</keyword>
<evidence type="ECO:0000256" key="1">
    <source>
        <dbReference type="SAM" id="Phobius"/>
    </source>
</evidence>
<dbReference type="InterPro" id="IPR003787">
    <property type="entry name" value="Sulphur_relay_DsrE/F-like"/>
</dbReference>
<proteinExistence type="predicted"/>
<dbReference type="Proteomes" id="UP000182649">
    <property type="component" value="Unassembled WGS sequence"/>
</dbReference>
<dbReference type="EMBL" id="FPBZ01000006">
    <property type="protein sequence ID" value="SFU52603.1"/>
    <property type="molecule type" value="Genomic_DNA"/>
</dbReference>
<feature type="transmembrane region" description="Helical" evidence="1">
    <location>
        <begin position="6"/>
        <end position="28"/>
    </location>
</feature>
<reference evidence="2 3" key="1">
    <citation type="submission" date="2016-10" db="EMBL/GenBank/DDBJ databases">
        <authorList>
            <person name="de Groot N.N."/>
        </authorList>
    </citation>
    <scope>NUCLEOTIDE SEQUENCE [LARGE SCALE GENOMIC DNA]</scope>
    <source>
        <strain evidence="2 3">Nl14</strain>
    </source>
</reference>
<evidence type="ECO:0000313" key="2">
    <source>
        <dbReference type="EMBL" id="SFU52603.1"/>
    </source>
</evidence>
<evidence type="ECO:0000313" key="3">
    <source>
        <dbReference type="Proteomes" id="UP000182649"/>
    </source>
</evidence>
<protein>
    <submittedName>
        <fullName evidence="2">Intracellular sulfur oxidation protein, DsrE/DsrF family</fullName>
    </submittedName>
</protein>
<dbReference type="PANTHER" id="PTHR37691">
    <property type="entry name" value="BLR3518 PROTEIN"/>
    <property type="match status" value="1"/>
</dbReference>